<organism evidence="2 3">
    <name type="scientific">Peribacillus simplex</name>
    <dbReference type="NCBI Taxonomy" id="1478"/>
    <lineage>
        <taxon>Bacteria</taxon>
        <taxon>Bacillati</taxon>
        <taxon>Bacillota</taxon>
        <taxon>Bacilli</taxon>
        <taxon>Bacillales</taxon>
        <taxon>Bacillaceae</taxon>
        <taxon>Peribacillus</taxon>
    </lineage>
</organism>
<protein>
    <submittedName>
        <fullName evidence="2">M15C subfamily peptidase</fullName>
    </submittedName>
</protein>
<dbReference type="Proteomes" id="UP000182110">
    <property type="component" value="Unassembled WGS sequence"/>
</dbReference>
<feature type="domain" description="D-alanyl-D-alanine carboxypeptidase-like core" evidence="1">
    <location>
        <begin position="20"/>
        <end position="120"/>
    </location>
</feature>
<dbReference type="InterPro" id="IPR009045">
    <property type="entry name" value="Zn_M74/Hedgehog-like"/>
</dbReference>
<dbReference type="AlphaFoldDB" id="A0AAN2TUE6"/>
<dbReference type="CDD" id="cd14845">
    <property type="entry name" value="L-Ala-D-Glu_peptidase_like"/>
    <property type="match status" value="1"/>
</dbReference>
<dbReference type="GO" id="GO:0006508">
    <property type="term" value="P:proteolysis"/>
    <property type="evidence" value="ECO:0007669"/>
    <property type="project" value="InterPro"/>
</dbReference>
<comment type="caution">
    <text evidence="2">The sequence shown here is derived from an EMBL/GenBank/DDBJ whole genome shotgun (WGS) entry which is preliminary data.</text>
</comment>
<dbReference type="GO" id="GO:0008233">
    <property type="term" value="F:peptidase activity"/>
    <property type="evidence" value="ECO:0007669"/>
    <property type="project" value="InterPro"/>
</dbReference>
<dbReference type="SUPFAM" id="SSF55166">
    <property type="entry name" value="Hedgehog/DD-peptidase"/>
    <property type="match status" value="1"/>
</dbReference>
<name>A0AAN2TUE6_9BACI</name>
<dbReference type="RefSeq" id="WP_072273340.1">
    <property type="nucleotide sequence ID" value="NZ_CCXW01000001.1"/>
</dbReference>
<reference evidence="2 3" key="1">
    <citation type="journal article" date="2014" name="Genome Announc.">
        <title>Genome Sequence of Bacillus simplex Strain P558, Isolated from a Human Fecal Sample.</title>
        <authorList>
            <person name="Croce O."/>
            <person name="Hugon P."/>
            <person name="Lagier J.C."/>
            <person name="Bibi F."/>
            <person name="Robert C."/>
            <person name="Azhar E.I."/>
            <person name="Raoult D."/>
            <person name="Fournier P.E."/>
        </authorList>
    </citation>
    <scope>NUCLEOTIDE SEQUENCE [LARGE SCALE GENOMIC DNA]</scope>
    <source>
        <strain evidence="2 3">P558</strain>
    </source>
</reference>
<dbReference type="InterPro" id="IPR003709">
    <property type="entry name" value="VanY-like_core_dom"/>
</dbReference>
<accession>A0AAN2TUE6</accession>
<gene>
    <name evidence="2" type="ORF">BN1180_04143</name>
</gene>
<sequence length="170" mass="18866">MAIKLQTLLNRAKENMGSGMNPVVNETILEVVKLAYEAGIFVQITAGYRSFREQNELYERGRTNKSKPIVTYARGGQSLHNYGLAVDFVIVSDDGKRALWTEGEKWTRVAAIAKSLGFVWGGDFELFRDFPHLGMSGGLSTRDLQRGWRPNLVSRVASAISENEAGRVNG</sequence>
<dbReference type="Pfam" id="PF02557">
    <property type="entry name" value="VanY"/>
    <property type="match status" value="1"/>
</dbReference>
<dbReference type="EMBL" id="CCXW01000001">
    <property type="protein sequence ID" value="CEG33956.1"/>
    <property type="molecule type" value="Genomic_DNA"/>
</dbReference>
<evidence type="ECO:0000313" key="3">
    <source>
        <dbReference type="Proteomes" id="UP000182110"/>
    </source>
</evidence>
<keyword evidence="3" id="KW-1185">Reference proteome</keyword>
<proteinExistence type="predicted"/>
<evidence type="ECO:0000313" key="2">
    <source>
        <dbReference type="EMBL" id="CEG33956.1"/>
    </source>
</evidence>
<dbReference type="Gene3D" id="3.30.1380.10">
    <property type="match status" value="1"/>
</dbReference>
<evidence type="ECO:0000259" key="1">
    <source>
        <dbReference type="Pfam" id="PF02557"/>
    </source>
</evidence>